<dbReference type="SUPFAM" id="SSF46785">
    <property type="entry name" value="Winged helix' DNA-binding domain"/>
    <property type="match status" value="1"/>
</dbReference>
<accession>C7N2Q7</accession>
<feature type="domain" description="HTH hxlR-type" evidence="4">
    <location>
        <begin position="1"/>
        <end position="91"/>
    </location>
</feature>
<dbReference type="PANTHER" id="PTHR33204:SF29">
    <property type="entry name" value="TRANSCRIPTIONAL REGULATOR"/>
    <property type="match status" value="1"/>
</dbReference>
<dbReference type="PANTHER" id="PTHR33204">
    <property type="entry name" value="TRANSCRIPTIONAL REGULATOR, MARR FAMILY"/>
    <property type="match status" value="1"/>
</dbReference>
<evidence type="ECO:0000313" key="5">
    <source>
        <dbReference type="EMBL" id="ACV23565.1"/>
    </source>
</evidence>
<dbReference type="STRING" id="471855.Shel_25580"/>
<dbReference type="InterPro" id="IPR036388">
    <property type="entry name" value="WH-like_DNA-bd_sf"/>
</dbReference>
<keyword evidence="6" id="KW-1185">Reference proteome</keyword>
<dbReference type="AlphaFoldDB" id="C7N2Q7"/>
<gene>
    <name evidence="5" type="ordered locus">Shel_25580</name>
</gene>
<dbReference type="PROSITE" id="PS51118">
    <property type="entry name" value="HTH_HXLR"/>
    <property type="match status" value="1"/>
</dbReference>
<keyword evidence="3" id="KW-0804">Transcription</keyword>
<dbReference type="InterPro" id="IPR002577">
    <property type="entry name" value="HTH_HxlR"/>
</dbReference>
<reference evidence="5 6" key="1">
    <citation type="journal article" date="2009" name="Stand. Genomic Sci.">
        <title>Complete genome sequence of Slackia heliotrinireducens type strain (RHS 1).</title>
        <authorList>
            <person name="Pukall R."/>
            <person name="Lapidus A."/>
            <person name="Nolan M."/>
            <person name="Copeland A."/>
            <person name="Glavina Del Rio T."/>
            <person name="Lucas S."/>
            <person name="Chen F."/>
            <person name="Tice H."/>
            <person name="Cheng J.F."/>
            <person name="Chertkov O."/>
            <person name="Bruce D."/>
            <person name="Goodwin L."/>
            <person name="Kuske C."/>
            <person name="Brettin T."/>
            <person name="Detter J.C."/>
            <person name="Han C."/>
            <person name="Pitluck S."/>
            <person name="Pati A."/>
            <person name="Mavrommatis K."/>
            <person name="Ivanova N."/>
            <person name="Ovchinnikova G."/>
            <person name="Chen A."/>
            <person name="Palaniappan K."/>
            <person name="Schneider S."/>
            <person name="Rohde M."/>
            <person name="Chain P."/>
            <person name="D'haeseleer P."/>
            <person name="Goker M."/>
            <person name="Bristow J."/>
            <person name="Eisen J.A."/>
            <person name="Markowitz V."/>
            <person name="Kyrpides N.C."/>
            <person name="Klenk H.P."/>
            <person name="Hugenholtz P."/>
        </authorList>
    </citation>
    <scope>NUCLEOTIDE SEQUENCE [LARGE SCALE GENOMIC DNA]</scope>
    <source>
        <strain evidence="6">ATCC 29202 / DSM 20476 / NCTC 11029 / RHS 1</strain>
    </source>
</reference>
<dbReference type="eggNOG" id="COG1733">
    <property type="taxonomic scope" value="Bacteria"/>
</dbReference>
<dbReference type="HOGENOM" id="CLU_111585_5_3_11"/>
<keyword evidence="1" id="KW-0805">Transcription regulation</keyword>
<dbReference type="EMBL" id="CP001684">
    <property type="protein sequence ID" value="ACV23565.1"/>
    <property type="molecule type" value="Genomic_DNA"/>
</dbReference>
<protein>
    <submittedName>
        <fullName evidence="5">Predicted transcriptional regulator</fullName>
    </submittedName>
</protein>
<dbReference type="RefSeq" id="WP_012799663.1">
    <property type="nucleotide sequence ID" value="NC_013165.1"/>
</dbReference>
<keyword evidence="2" id="KW-0238">DNA-binding</keyword>
<evidence type="ECO:0000256" key="3">
    <source>
        <dbReference type="ARBA" id="ARBA00023163"/>
    </source>
</evidence>
<dbReference type="KEGG" id="shi:Shel_25580"/>
<dbReference type="Proteomes" id="UP000002026">
    <property type="component" value="Chromosome"/>
</dbReference>
<sequence>MGQKWKLPILWYLHEAEATRYNELKRRMPGITNTMLTKSLRELEKSGLVVRRSYGTVPPKVDYSLIETGQALLPTLNELYKWGEAHMHGGVSA</sequence>
<proteinExistence type="predicted"/>
<evidence type="ECO:0000313" key="6">
    <source>
        <dbReference type="Proteomes" id="UP000002026"/>
    </source>
</evidence>
<dbReference type="Gene3D" id="1.10.10.10">
    <property type="entry name" value="Winged helix-like DNA-binding domain superfamily/Winged helix DNA-binding domain"/>
    <property type="match status" value="1"/>
</dbReference>
<evidence type="ECO:0000256" key="2">
    <source>
        <dbReference type="ARBA" id="ARBA00023125"/>
    </source>
</evidence>
<dbReference type="Pfam" id="PF01638">
    <property type="entry name" value="HxlR"/>
    <property type="match status" value="1"/>
</dbReference>
<evidence type="ECO:0000256" key="1">
    <source>
        <dbReference type="ARBA" id="ARBA00023015"/>
    </source>
</evidence>
<dbReference type="GO" id="GO:0003677">
    <property type="term" value="F:DNA binding"/>
    <property type="evidence" value="ECO:0007669"/>
    <property type="project" value="UniProtKB-KW"/>
</dbReference>
<evidence type="ECO:0000259" key="4">
    <source>
        <dbReference type="PROSITE" id="PS51118"/>
    </source>
</evidence>
<organism evidence="5 6">
    <name type="scientific">Slackia heliotrinireducens (strain ATCC 29202 / DSM 20476 / NCTC 11029 / RHS 1)</name>
    <name type="common">Peptococcus heliotrinreducens</name>
    <dbReference type="NCBI Taxonomy" id="471855"/>
    <lineage>
        <taxon>Bacteria</taxon>
        <taxon>Bacillati</taxon>
        <taxon>Actinomycetota</taxon>
        <taxon>Coriobacteriia</taxon>
        <taxon>Eggerthellales</taxon>
        <taxon>Eggerthellaceae</taxon>
        <taxon>Slackia</taxon>
    </lineage>
</organism>
<name>C7N2Q7_SLAHD</name>
<dbReference type="InterPro" id="IPR036390">
    <property type="entry name" value="WH_DNA-bd_sf"/>
</dbReference>